<gene>
    <name evidence="1" type="ORF">MRB53_022178</name>
</gene>
<evidence type="ECO:0000313" key="1">
    <source>
        <dbReference type="EMBL" id="KAJ8628855.1"/>
    </source>
</evidence>
<dbReference type="EMBL" id="CM056815">
    <property type="protein sequence ID" value="KAJ8628855.1"/>
    <property type="molecule type" value="Genomic_DNA"/>
</dbReference>
<dbReference type="Proteomes" id="UP001234297">
    <property type="component" value="Chromosome 7"/>
</dbReference>
<comment type="caution">
    <text evidence="1">The sequence shown here is derived from an EMBL/GenBank/DDBJ whole genome shotgun (WGS) entry which is preliminary data.</text>
</comment>
<name>A0ACC2L685_PERAE</name>
<proteinExistence type="predicted"/>
<protein>
    <submittedName>
        <fullName evidence="1">Uncharacterized protein</fullName>
    </submittedName>
</protein>
<sequence>MVARVRAKEKQKARARIYLHINYTRLSLKMEEAQETKKEWCGLLQATAQAALLLARSRDGGAGFSGDGGGSSGEFLRRFYTAWWGPSPKKKTNRNLIRYAPDQLAVVHPKNLISSPVMCKTAMASPDFFSGDVQNLISSLSTEEQNCEGRHYRGSLRRRRGSLLLR</sequence>
<keyword evidence="2" id="KW-1185">Reference proteome</keyword>
<reference evidence="1 2" key="1">
    <citation type="journal article" date="2022" name="Hortic Res">
        <title>A haplotype resolved chromosomal level avocado genome allows analysis of novel avocado genes.</title>
        <authorList>
            <person name="Nath O."/>
            <person name="Fletcher S.J."/>
            <person name="Hayward A."/>
            <person name="Shaw L.M."/>
            <person name="Masouleh A.K."/>
            <person name="Furtado A."/>
            <person name="Henry R.J."/>
            <person name="Mitter N."/>
        </authorList>
    </citation>
    <scope>NUCLEOTIDE SEQUENCE [LARGE SCALE GENOMIC DNA]</scope>
    <source>
        <strain evidence="2">cv. Hass</strain>
    </source>
</reference>
<organism evidence="1 2">
    <name type="scientific">Persea americana</name>
    <name type="common">Avocado</name>
    <dbReference type="NCBI Taxonomy" id="3435"/>
    <lineage>
        <taxon>Eukaryota</taxon>
        <taxon>Viridiplantae</taxon>
        <taxon>Streptophyta</taxon>
        <taxon>Embryophyta</taxon>
        <taxon>Tracheophyta</taxon>
        <taxon>Spermatophyta</taxon>
        <taxon>Magnoliopsida</taxon>
        <taxon>Magnoliidae</taxon>
        <taxon>Laurales</taxon>
        <taxon>Lauraceae</taxon>
        <taxon>Persea</taxon>
    </lineage>
</organism>
<accession>A0ACC2L685</accession>
<evidence type="ECO:0000313" key="2">
    <source>
        <dbReference type="Proteomes" id="UP001234297"/>
    </source>
</evidence>